<keyword evidence="1" id="KW-0540">Nuclease</keyword>
<evidence type="ECO:0000256" key="2">
    <source>
        <dbReference type="ARBA" id="ARBA00022801"/>
    </source>
</evidence>
<dbReference type="eggNOG" id="KOG2207">
    <property type="taxonomic scope" value="Eukaryota"/>
</dbReference>
<feature type="compositionally biased region" description="Polar residues" evidence="4">
    <location>
        <begin position="746"/>
        <end position="755"/>
    </location>
</feature>
<dbReference type="InterPro" id="IPR012337">
    <property type="entry name" value="RNaseH-like_sf"/>
</dbReference>
<dbReference type="GO" id="GO:0006139">
    <property type="term" value="P:nucleobase-containing compound metabolic process"/>
    <property type="evidence" value="ECO:0007669"/>
    <property type="project" value="InterPro"/>
</dbReference>
<keyword evidence="2" id="KW-0378">Hydrolase</keyword>
<feature type="compositionally biased region" description="Basic and acidic residues" evidence="4">
    <location>
        <begin position="724"/>
        <end position="738"/>
    </location>
</feature>
<dbReference type="CDD" id="cd06146">
    <property type="entry name" value="mut-7_like_exo"/>
    <property type="match status" value="1"/>
</dbReference>
<feature type="compositionally biased region" description="Basic and acidic residues" evidence="4">
    <location>
        <begin position="688"/>
        <end position="715"/>
    </location>
</feature>
<dbReference type="InParanoid" id="A0A158P2R9"/>
<dbReference type="Pfam" id="PF01612">
    <property type="entry name" value="DNA_pol_A_exo1"/>
    <property type="match status" value="1"/>
</dbReference>
<dbReference type="EnsemblMetazoa" id="XM_012208687.1">
    <property type="protein sequence ID" value="XP_012064077.1"/>
    <property type="gene ID" value="LOC105627404"/>
</dbReference>
<feature type="compositionally biased region" description="Basic and acidic residues" evidence="4">
    <location>
        <begin position="756"/>
        <end position="799"/>
    </location>
</feature>
<gene>
    <name evidence="6" type="primary">105627404</name>
</gene>
<proteinExistence type="predicted"/>
<dbReference type="PANTHER" id="PTHR47765:SF2">
    <property type="entry name" value="EXONUCLEASE MUT-7 HOMOLOG"/>
    <property type="match status" value="1"/>
</dbReference>
<reference evidence="7" key="1">
    <citation type="journal article" date="2011" name="PLoS Genet.">
        <title>The genome sequence of the leaf-cutter ant Atta cephalotes reveals insights into its obligate symbiotic lifestyle.</title>
        <authorList>
            <person name="Suen G."/>
            <person name="Teiling C."/>
            <person name="Li L."/>
            <person name="Holt C."/>
            <person name="Abouheif E."/>
            <person name="Bornberg-Bauer E."/>
            <person name="Bouffard P."/>
            <person name="Caldera E.J."/>
            <person name="Cash E."/>
            <person name="Cavanaugh A."/>
            <person name="Denas O."/>
            <person name="Elhaik E."/>
            <person name="Fave M.J."/>
            <person name="Gadau J."/>
            <person name="Gibson J.D."/>
            <person name="Graur D."/>
            <person name="Grubbs K.J."/>
            <person name="Hagen D.E."/>
            <person name="Harkins T.T."/>
            <person name="Helmkampf M."/>
            <person name="Hu H."/>
            <person name="Johnson B.R."/>
            <person name="Kim J."/>
            <person name="Marsh S.E."/>
            <person name="Moeller J.A."/>
            <person name="Munoz-Torres M.C."/>
            <person name="Murphy M.C."/>
            <person name="Naughton M.C."/>
            <person name="Nigam S."/>
            <person name="Overson R."/>
            <person name="Rajakumar R."/>
            <person name="Reese J.T."/>
            <person name="Scott J.J."/>
            <person name="Smith C.R."/>
            <person name="Tao S."/>
            <person name="Tsutsui N.D."/>
            <person name="Viljakainen L."/>
            <person name="Wissler L."/>
            <person name="Yandell M.D."/>
            <person name="Zimmer F."/>
            <person name="Taylor J."/>
            <person name="Slater S.C."/>
            <person name="Clifton S.W."/>
            <person name="Warren W.C."/>
            <person name="Elsik C.G."/>
            <person name="Smith C.D."/>
            <person name="Weinstock G.M."/>
            <person name="Gerardo N.M."/>
            <person name="Currie C.R."/>
        </authorList>
    </citation>
    <scope>NUCLEOTIDE SEQUENCE [LARGE SCALE GENOMIC DNA]</scope>
</reference>
<dbReference type="GO" id="GO:0003676">
    <property type="term" value="F:nucleic acid binding"/>
    <property type="evidence" value="ECO:0007669"/>
    <property type="project" value="InterPro"/>
</dbReference>
<dbReference type="InterPro" id="IPR052408">
    <property type="entry name" value="Exonuclease_MUT-7-like"/>
</dbReference>
<protein>
    <recommendedName>
        <fullName evidence="5">3'-5' exonuclease domain-containing protein</fullName>
    </recommendedName>
</protein>
<evidence type="ECO:0000313" key="7">
    <source>
        <dbReference type="Proteomes" id="UP000005205"/>
    </source>
</evidence>
<dbReference type="KEGG" id="acep:105627404"/>
<dbReference type="SUPFAM" id="SSF53098">
    <property type="entry name" value="Ribonuclease H-like"/>
    <property type="match status" value="1"/>
</dbReference>
<dbReference type="InterPro" id="IPR036397">
    <property type="entry name" value="RNaseH_sf"/>
</dbReference>
<dbReference type="OrthoDB" id="18193at2759"/>
<dbReference type="PANTHER" id="PTHR47765">
    <property type="entry name" value="3'-5' EXONUCLEASE DOMAIN-CONTAINING PROTEIN"/>
    <property type="match status" value="1"/>
</dbReference>
<dbReference type="Gene3D" id="3.30.420.10">
    <property type="entry name" value="Ribonuclease H-like superfamily/Ribonuclease H"/>
    <property type="match status" value="1"/>
</dbReference>
<evidence type="ECO:0000259" key="5">
    <source>
        <dbReference type="SMART" id="SM00474"/>
    </source>
</evidence>
<evidence type="ECO:0000256" key="4">
    <source>
        <dbReference type="SAM" id="MobiDB-lite"/>
    </source>
</evidence>
<evidence type="ECO:0000256" key="1">
    <source>
        <dbReference type="ARBA" id="ARBA00022722"/>
    </source>
</evidence>
<feature type="domain" description="3'-5' exonuclease" evidence="5">
    <location>
        <begin position="410"/>
        <end position="608"/>
    </location>
</feature>
<keyword evidence="3" id="KW-0269">Exonuclease</keyword>
<organism evidence="6 7">
    <name type="scientific">Atta cephalotes</name>
    <name type="common">Leafcutter ant</name>
    <dbReference type="NCBI Taxonomy" id="12957"/>
    <lineage>
        <taxon>Eukaryota</taxon>
        <taxon>Metazoa</taxon>
        <taxon>Ecdysozoa</taxon>
        <taxon>Arthropoda</taxon>
        <taxon>Hexapoda</taxon>
        <taxon>Insecta</taxon>
        <taxon>Pterygota</taxon>
        <taxon>Neoptera</taxon>
        <taxon>Endopterygota</taxon>
        <taxon>Hymenoptera</taxon>
        <taxon>Apocrita</taxon>
        <taxon>Aculeata</taxon>
        <taxon>Formicoidea</taxon>
        <taxon>Formicidae</taxon>
        <taxon>Myrmicinae</taxon>
        <taxon>Atta</taxon>
    </lineage>
</organism>
<evidence type="ECO:0000256" key="3">
    <source>
        <dbReference type="ARBA" id="ARBA00022839"/>
    </source>
</evidence>
<name>A0A158P2R9_ATTCE</name>
<feature type="region of interest" description="Disordered" evidence="4">
    <location>
        <begin position="675"/>
        <end position="821"/>
    </location>
</feature>
<dbReference type="SMART" id="SM00474">
    <property type="entry name" value="35EXOc"/>
    <property type="match status" value="1"/>
</dbReference>
<dbReference type="InterPro" id="IPR037432">
    <property type="entry name" value="Mut-7_DEDDy_dom"/>
</dbReference>
<dbReference type="STRING" id="12957.A0A158P2R9"/>
<keyword evidence="7" id="KW-1185">Reference proteome</keyword>
<dbReference type="Proteomes" id="UP000005205">
    <property type="component" value="Unassembled WGS sequence"/>
</dbReference>
<dbReference type="EMBL" id="ADTU01007402">
    <property type="status" value="NOT_ANNOTATED_CDS"/>
    <property type="molecule type" value="Genomic_DNA"/>
</dbReference>
<evidence type="ECO:0000313" key="6">
    <source>
        <dbReference type="EnsemblMetazoa" id="XP_012064077.1"/>
    </source>
</evidence>
<reference evidence="6" key="2">
    <citation type="submission" date="2016-04" db="UniProtKB">
        <authorList>
            <consortium name="EnsemblMetazoa"/>
        </authorList>
    </citation>
    <scope>IDENTIFICATION</scope>
</reference>
<dbReference type="InterPro" id="IPR002782">
    <property type="entry name" value="Mut7-C_RNAse_dom"/>
</dbReference>
<feature type="region of interest" description="Disordered" evidence="4">
    <location>
        <begin position="629"/>
        <end position="654"/>
    </location>
</feature>
<dbReference type="AlphaFoldDB" id="A0A158P2R9"/>
<sequence>MYVLRYDTIEYEHGRHIGQRRTKFKIVKNFQVMSRHQKIDMDLLFFSFIDEATKIWLDTLHRMWTLWKKCDGVSKTLTDYFETAPNPYLSTLRIMVNVSDFDHMTNSKSLAFAVIEEFSNWIEERKEGYKEFLVPDLKLAAFKLVRQKHMKQMVLMEKISVIYDFVEHKDIFLHTIEDIIQEKEYKEAAQYIAMLQLQSHFMDPQILLLPLILQNKLQIVDKFLTGCPEVQKSLTTYLDNLIAPGKNVQIILEQFVYTNDIPEVKISLTQIRPITKLIARLIKQYNLSPDVCPHLNTKRNEGALQFLIHKRYVDNSLNIASWREMVREAVGNDAKLQTELLSMLINANDAQEGLYWAKEYEIPKDEWPWAIVHMEEQNAPLVNEGASTSRDKTWEPSEDNVNYHILKLPRENIKLVDNGRLFEEFLDNGLRDVNIVGIDLEWKPSFGTKQPELALMQVATEDNVFILDVTTIGDKLFELWNELGLVLFGNKDIIKIGFGIAQDMTVIRNSLPALSSIKTHGQGYLDLMLLWKKLVEEYNFVFPYKGDPNFTNRSLSKLVELCFGQRLDKSDQFSNWELRPLRESQIIYAALDAYCLLEIYNVLADYSADMAIPFEDICAEIQHIPHAHTKTNTNKTAHKKYTYSNSPIPNRDNENYRMNVVRTSPKYGIAHKSTFKYGYNKQNQNRSVYRESNDNRYENQRKYDNHDNHNRDRSAHTRIIQIVNDRRRDDQRRYDNHNQNKHANVRMNQTSNGRYDNQKRYDNYDNHNKYDPQSRRDGNQGRRDNCRYDKQDRWEDIQSRRNTPNRQNNTNKPEPIQRRNCDSIPAHTWRVVCDSMLGGLSSKLRMCGIDCIHVLFDQGGDDSARLAMRENRILLTRNKNYEKFKQYLPLENCYRIMADTADNQLREVLNYFGIVVTQNDIFSRCQICNFDEFVKVPKKLMDRLMQSFMKIIRRNNYRVLTNRADNTLETDADNTLEIDADNSDLNDDFDEVRNPNNHFTNSEHRTWRLSIDTLDIDACTTRYNMRIQIDKVPLNVLKNVQIFYICEHCGKIYWDGSHLERALNGVIKDLIVKQ</sequence>
<dbReference type="InterPro" id="IPR002562">
    <property type="entry name" value="3'-5'_exonuclease_dom"/>
</dbReference>
<dbReference type="GO" id="GO:0008408">
    <property type="term" value="F:3'-5' exonuclease activity"/>
    <property type="evidence" value="ECO:0007669"/>
    <property type="project" value="InterPro"/>
</dbReference>
<feature type="compositionally biased region" description="Low complexity" evidence="4">
    <location>
        <begin position="800"/>
        <end position="811"/>
    </location>
</feature>
<dbReference type="Pfam" id="PF01927">
    <property type="entry name" value="Mut7-C"/>
    <property type="match status" value="2"/>
</dbReference>
<accession>A0A158P2R9</accession>